<name>A0A5B7JYX4_PORTR</name>
<reference evidence="1 2" key="1">
    <citation type="submission" date="2019-05" db="EMBL/GenBank/DDBJ databases">
        <title>Another draft genome of Portunus trituberculatus and its Hox gene families provides insights of decapod evolution.</title>
        <authorList>
            <person name="Jeong J.-H."/>
            <person name="Song I."/>
            <person name="Kim S."/>
            <person name="Choi T."/>
            <person name="Kim D."/>
            <person name="Ryu S."/>
            <person name="Kim W."/>
        </authorList>
    </citation>
    <scope>NUCLEOTIDE SEQUENCE [LARGE SCALE GENOMIC DNA]</scope>
    <source>
        <tissue evidence="1">Muscle</tissue>
    </source>
</reference>
<sequence>MVFTAHLHHSLPHIHYLT</sequence>
<dbReference type="EMBL" id="VSRR010119071">
    <property type="protein sequence ID" value="MPC99603.1"/>
    <property type="molecule type" value="Genomic_DNA"/>
</dbReference>
<keyword evidence="2" id="KW-1185">Reference proteome</keyword>
<protein>
    <submittedName>
        <fullName evidence="1">Uncharacterized protein</fullName>
    </submittedName>
</protein>
<comment type="caution">
    <text evidence="1">The sequence shown here is derived from an EMBL/GenBank/DDBJ whole genome shotgun (WGS) entry which is preliminary data.</text>
</comment>
<dbReference type="AlphaFoldDB" id="A0A5B7JYX4"/>
<organism evidence="1 2">
    <name type="scientific">Portunus trituberculatus</name>
    <name type="common">Swimming crab</name>
    <name type="synonym">Neptunus trituberculatus</name>
    <dbReference type="NCBI Taxonomy" id="210409"/>
    <lineage>
        <taxon>Eukaryota</taxon>
        <taxon>Metazoa</taxon>
        <taxon>Ecdysozoa</taxon>
        <taxon>Arthropoda</taxon>
        <taxon>Crustacea</taxon>
        <taxon>Multicrustacea</taxon>
        <taxon>Malacostraca</taxon>
        <taxon>Eumalacostraca</taxon>
        <taxon>Eucarida</taxon>
        <taxon>Decapoda</taxon>
        <taxon>Pleocyemata</taxon>
        <taxon>Brachyura</taxon>
        <taxon>Eubrachyura</taxon>
        <taxon>Portunoidea</taxon>
        <taxon>Portunidae</taxon>
        <taxon>Portuninae</taxon>
        <taxon>Portunus</taxon>
    </lineage>
</organism>
<accession>A0A5B7JYX4</accession>
<evidence type="ECO:0000313" key="1">
    <source>
        <dbReference type="EMBL" id="MPC99603.1"/>
    </source>
</evidence>
<gene>
    <name evidence="1" type="ORF">E2C01_095029</name>
</gene>
<evidence type="ECO:0000313" key="2">
    <source>
        <dbReference type="Proteomes" id="UP000324222"/>
    </source>
</evidence>
<proteinExistence type="predicted"/>
<dbReference type="Proteomes" id="UP000324222">
    <property type="component" value="Unassembled WGS sequence"/>
</dbReference>